<comment type="caution">
    <text evidence="1">The sequence shown here is derived from an EMBL/GenBank/DDBJ whole genome shotgun (WGS) entry which is preliminary data.</text>
</comment>
<organism evidence="1 2">
    <name type="scientific">Pleurodeles waltl</name>
    <name type="common">Iberian ribbed newt</name>
    <dbReference type="NCBI Taxonomy" id="8319"/>
    <lineage>
        <taxon>Eukaryota</taxon>
        <taxon>Metazoa</taxon>
        <taxon>Chordata</taxon>
        <taxon>Craniata</taxon>
        <taxon>Vertebrata</taxon>
        <taxon>Euteleostomi</taxon>
        <taxon>Amphibia</taxon>
        <taxon>Batrachia</taxon>
        <taxon>Caudata</taxon>
        <taxon>Salamandroidea</taxon>
        <taxon>Salamandridae</taxon>
        <taxon>Pleurodelinae</taxon>
        <taxon>Pleurodeles</taxon>
    </lineage>
</organism>
<accession>A0AAV7U4Y4</accession>
<name>A0AAV7U4Y4_PLEWA</name>
<evidence type="ECO:0000313" key="1">
    <source>
        <dbReference type="EMBL" id="KAJ1183875.1"/>
    </source>
</evidence>
<evidence type="ECO:0000313" key="2">
    <source>
        <dbReference type="Proteomes" id="UP001066276"/>
    </source>
</evidence>
<dbReference type="AlphaFoldDB" id="A0AAV7U4Y4"/>
<sequence>MRTLESSHTILYRMTYMSVSDEDSHNCGPYMEAAACSNGGPRVSGRQARCPKVSGNWGLATTLWQALAVQKRLRRSIKVDGFWDFNMGDRKRKTGKYKRMPRCHDPVACVLHMFWSCPQQIMGTLVERAQRTDIHTAEGDLMGLFHRSKRAAVTGRFIDLALILGRRAIATSWKSPTLPTLPHWGAASLKWGRAEAAALQREEARGLRRVPIAST</sequence>
<gene>
    <name evidence="1" type="ORF">NDU88_000685</name>
</gene>
<proteinExistence type="predicted"/>
<keyword evidence="2" id="KW-1185">Reference proteome</keyword>
<reference evidence="1" key="1">
    <citation type="journal article" date="2022" name="bioRxiv">
        <title>Sequencing and chromosome-scale assembly of the giantPleurodeles waltlgenome.</title>
        <authorList>
            <person name="Brown T."/>
            <person name="Elewa A."/>
            <person name="Iarovenko S."/>
            <person name="Subramanian E."/>
            <person name="Araus A.J."/>
            <person name="Petzold A."/>
            <person name="Susuki M."/>
            <person name="Suzuki K.-i.T."/>
            <person name="Hayashi T."/>
            <person name="Toyoda A."/>
            <person name="Oliveira C."/>
            <person name="Osipova E."/>
            <person name="Leigh N.D."/>
            <person name="Simon A."/>
            <person name="Yun M.H."/>
        </authorList>
    </citation>
    <scope>NUCLEOTIDE SEQUENCE</scope>
    <source>
        <strain evidence="1">20211129_DDA</strain>
        <tissue evidence="1">Liver</tissue>
    </source>
</reference>
<dbReference type="EMBL" id="JANPWB010000005">
    <property type="protein sequence ID" value="KAJ1183875.1"/>
    <property type="molecule type" value="Genomic_DNA"/>
</dbReference>
<dbReference type="Proteomes" id="UP001066276">
    <property type="component" value="Chromosome 3_1"/>
</dbReference>
<protein>
    <submittedName>
        <fullName evidence="1">Uncharacterized protein</fullName>
    </submittedName>
</protein>